<dbReference type="EMBL" id="CP034073">
    <property type="protein sequence ID" value="AZG36198.1"/>
    <property type="molecule type" value="Genomic_DNA"/>
</dbReference>
<evidence type="ECO:0000313" key="4">
    <source>
        <dbReference type="Proteomes" id="UP000273778"/>
    </source>
</evidence>
<keyword evidence="4" id="KW-1185">Reference proteome</keyword>
<dbReference type="Gene3D" id="3.40.50.1110">
    <property type="entry name" value="SGNH hydrolase"/>
    <property type="match status" value="1"/>
</dbReference>
<evidence type="ECO:0000313" key="3">
    <source>
        <dbReference type="EMBL" id="RPA31887.1"/>
    </source>
</evidence>
<accession>A0A3N4E4P9</accession>
<dbReference type="AlphaFoldDB" id="A0A3N4E4P9"/>
<gene>
    <name evidence="3" type="ORF">EGC77_13300</name>
    <name evidence="2" type="ORF">EGC80_15810</name>
</gene>
<protein>
    <submittedName>
        <fullName evidence="3">SGNH/GDSL hydrolase family protein</fullName>
    </submittedName>
</protein>
<name>A0A3N4E4P9_9GAMM</name>
<evidence type="ECO:0000259" key="1">
    <source>
        <dbReference type="Pfam" id="PF13472"/>
    </source>
</evidence>
<dbReference type="Pfam" id="PF13472">
    <property type="entry name" value="Lipase_GDSL_2"/>
    <property type="match status" value="1"/>
</dbReference>
<dbReference type="InterPro" id="IPR036514">
    <property type="entry name" value="SGNH_hydro_sf"/>
</dbReference>
<sequence length="273" mass="30206">MLHQGISIMLAPVLLLQGLNVRRTTPKLAEPEGERLGQTGTNPELSVLILGDSAAAGVGVANQDQALLGQVVHYLRPHGHLKYGLFAKTGATTSTTLESLNDHINCSHPILGQGHFDIIITSLGVNDITSSLSCDKWLQQQAQLLTLITERYTPKLILVTAIPPLGSFPALPNPLRWSLGQRAKHFNHKLQQLLLMLDQQALDQQQIDQQQIDKQSKAQTRFTLINLPLENPQQDSSMVDFMRQVMATDGFHPGPQIYTAWAKLIAEQIQLRK</sequence>
<dbReference type="OrthoDB" id="9804395at2"/>
<reference evidence="3" key="3">
    <citation type="submission" date="2018-11" db="EMBL/GenBank/DDBJ databases">
        <authorList>
            <person name="Hwang Y.J."/>
            <person name="Hwang C.Y."/>
        </authorList>
    </citation>
    <scope>NUCLEOTIDE SEQUENCE</scope>
    <source>
        <strain evidence="3">R106</strain>
    </source>
</reference>
<dbReference type="CDD" id="cd01836">
    <property type="entry name" value="FeeA_FeeB_like"/>
    <property type="match status" value="1"/>
</dbReference>
<dbReference type="KEGG" id="spsr:EGC80_15810"/>
<reference evidence="5" key="2">
    <citation type="submission" date="2018-11" db="EMBL/GenBank/DDBJ databases">
        <title>Shewanella sp. R106.</title>
        <authorList>
            <person name="Hwang Y.J."/>
            <person name="Hwang C.Y."/>
        </authorList>
    </citation>
    <scope>NUCLEOTIDE SEQUENCE [LARGE SCALE GENOMIC DNA]</scope>
    <source>
        <strain evidence="5">R106</strain>
    </source>
</reference>
<reference evidence="2 4" key="1">
    <citation type="submission" date="2018-11" db="EMBL/GenBank/DDBJ databases">
        <title>Shewanella sp. M2.</title>
        <authorList>
            <person name="Hwang Y.J."/>
            <person name="Hwang C.Y."/>
        </authorList>
    </citation>
    <scope>NUCLEOTIDE SEQUENCE [LARGE SCALE GENOMIC DNA]</scope>
    <source>
        <strain evidence="2 4">M2</strain>
    </source>
</reference>
<dbReference type="SUPFAM" id="SSF52266">
    <property type="entry name" value="SGNH hydrolase"/>
    <property type="match status" value="1"/>
</dbReference>
<dbReference type="GO" id="GO:0016788">
    <property type="term" value="F:hydrolase activity, acting on ester bonds"/>
    <property type="evidence" value="ECO:0007669"/>
    <property type="project" value="UniProtKB-ARBA"/>
</dbReference>
<proteinExistence type="predicted"/>
<dbReference type="Proteomes" id="UP000278855">
    <property type="component" value="Unassembled WGS sequence"/>
</dbReference>
<keyword evidence="3" id="KW-0378">Hydrolase</keyword>
<dbReference type="InterPro" id="IPR013830">
    <property type="entry name" value="SGNH_hydro"/>
</dbReference>
<organism evidence="3 5">
    <name type="scientific">Shewanella psychromarinicola</name>
    <dbReference type="NCBI Taxonomy" id="2487742"/>
    <lineage>
        <taxon>Bacteria</taxon>
        <taxon>Pseudomonadati</taxon>
        <taxon>Pseudomonadota</taxon>
        <taxon>Gammaproteobacteria</taxon>
        <taxon>Alteromonadales</taxon>
        <taxon>Shewanellaceae</taxon>
        <taxon>Shewanella</taxon>
    </lineage>
</organism>
<evidence type="ECO:0000313" key="2">
    <source>
        <dbReference type="EMBL" id="AZG36198.1"/>
    </source>
</evidence>
<feature type="domain" description="SGNH hydrolase-type esterase" evidence="1">
    <location>
        <begin position="49"/>
        <end position="194"/>
    </location>
</feature>
<dbReference type="Proteomes" id="UP000273778">
    <property type="component" value="Chromosome"/>
</dbReference>
<evidence type="ECO:0000313" key="5">
    <source>
        <dbReference type="Proteomes" id="UP000278855"/>
    </source>
</evidence>
<dbReference type="EMBL" id="RKKB01000004">
    <property type="protein sequence ID" value="RPA31887.1"/>
    <property type="molecule type" value="Genomic_DNA"/>
</dbReference>